<dbReference type="Proteomes" id="UP000660680">
    <property type="component" value="Unassembled WGS sequence"/>
</dbReference>
<evidence type="ECO:0000313" key="2">
    <source>
        <dbReference type="EMBL" id="GGS21192.1"/>
    </source>
</evidence>
<dbReference type="GO" id="GO:0006950">
    <property type="term" value="P:response to stress"/>
    <property type="evidence" value="ECO:0007669"/>
    <property type="project" value="TreeGrafter"/>
</dbReference>
<reference evidence="2" key="2">
    <citation type="submission" date="2020-09" db="EMBL/GenBank/DDBJ databases">
        <authorList>
            <person name="Sun Q."/>
            <person name="Ohkuma M."/>
        </authorList>
    </citation>
    <scope>NUCLEOTIDE SEQUENCE</scope>
    <source>
        <strain evidence="2">JCM 3276</strain>
    </source>
</reference>
<comment type="caution">
    <text evidence="2">The sequence shown here is derived from an EMBL/GenBank/DDBJ whole genome shotgun (WGS) entry which is preliminary data.</text>
</comment>
<dbReference type="Pfam" id="PF01047">
    <property type="entry name" value="MarR"/>
    <property type="match status" value="1"/>
</dbReference>
<dbReference type="InterPro" id="IPR036390">
    <property type="entry name" value="WH_DNA-bd_sf"/>
</dbReference>
<dbReference type="InterPro" id="IPR036388">
    <property type="entry name" value="WH-like_DNA-bd_sf"/>
</dbReference>
<evidence type="ECO:0000259" key="1">
    <source>
        <dbReference type="PROSITE" id="PS50995"/>
    </source>
</evidence>
<dbReference type="RefSeq" id="WP_189209263.1">
    <property type="nucleotide sequence ID" value="NZ_BMRB01000001.1"/>
</dbReference>
<dbReference type="PANTHER" id="PTHR33164">
    <property type="entry name" value="TRANSCRIPTIONAL REGULATOR, MARR FAMILY"/>
    <property type="match status" value="1"/>
</dbReference>
<dbReference type="SUPFAM" id="SSF46785">
    <property type="entry name" value="Winged helix' DNA-binding domain"/>
    <property type="match status" value="1"/>
</dbReference>
<proteinExistence type="predicted"/>
<dbReference type="GO" id="GO:0003700">
    <property type="term" value="F:DNA-binding transcription factor activity"/>
    <property type="evidence" value="ECO:0007669"/>
    <property type="project" value="InterPro"/>
</dbReference>
<accession>A0A918G7C3</accession>
<dbReference type="InterPro" id="IPR000835">
    <property type="entry name" value="HTH_MarR-typ"/>
</dbReference>
<reference evidence="2" key="1">
    <citation type="journal article" date="2014" name="Int. J. Syst. Evol. Microbiol.">
        <title>Complete genome sequence of Corynebacterium casei LMG S-19264T (=DSM 44701T), isolated from a smear-ripened cheese.</title>
        <authorList>
            <consortium name="US DOE Joint Genome Institute (JGI-PGF)"/>
            <person name="Walter F."/>
            <person name="Albersmeier A."/>
            <person name="Kalinowski J."/>
            <person name="Ruckert C."/>
        </authorList>
    </citation>
    <scope>NUCLEOTIDE SEQUENCE</scope>
    <source>
        <strain evidence="2">JCM 3276</strain>
    </source>
</reference>
<dbReference type="EMBL" id="BMRB01000001">
    <property type="protein sequence ID" value="GGS21192.1"/>
    <property type="molecule type" value="Genomic_DNA"/>
</dbReference>
<name>A0A918G7C3_9PSEU</name>
<dbReference type="SMART" id="SM00347">
    <property type="entry name" value="HTH_MARR"/>
    <property type="match status" value="1"/>
</dbReference>
<sequence length="148" mass="16999">MTDWLDADQQRDWRAFIEGSIRLIDLMDRTLRERHGLTLAEFEILVRLSEAENQSMRMADLAERAYYSRSRLSHRIRTMEARDLVTRTQTPEDKRGVIARLTETGAATLHQAAPTNLHTVRTHFIDLLDPADLQAVGRAMRAVTANLD</sequence>
<dbReference type="InterPro" id="IPR039422">
    <property type="entry name" value="MarR/SlyA-like"/>
</dbReference>
<dbReference type="AlphaFoldDB" id="A0A918G7C3"/>
<organism evidence="2 3">
    <name type="scientific">Actinokineospora fastidiosa</name>
    <dbReference type="NCBI Taxonomy" id="1816"/>
    <lineage>
        <taxon>Bacteria</taxon>
        <taxon>Bacillati</taxon>
        <taxon>Actinomycetota</taxon>
        <taxon>Actinomycetes</taxon>
        <taxon>Pseudonocardiales</taxon>
        <taxon>Pseudonocardiaceae</taxon>
        <taxon>Actinokineospora</taxon>
    </lineage>
</organism>
<protein>
    <submittedName>
        <fullName evidence="2">Transcriptional regulator</fullName>
    </submittedName>
</protein>
<dbReference type="PANTHER" id="PTHR33164:SF99">
    <property type="entry name" value="MARR FAMILY REGULATORY PROTEIN"/>
    <property type="match status" value="1"/>
</dbReference>
<feature type="domain" description="HTH marR-type" evidence="1">
    <location>
        <begin position="1"/>
        <end position="145"/>
    </location>
</feature>
<dbReference type="Gene3D" id="1.10.10.10">
    <property type="entry name" value="Winged helix-like DNA-binding domain superfamily/Winged helix DNA-binding domain"/>
    <property type="match status" value="1"/>
</dbReference>
<dbReference type="PROSITE" id="PS50995">
    <property type="entry name" value="HTH_MARR_2"/>
    <property type="match status" value="1"/>
</dbReference>
<gene>
    <name evidence="2" type="ORF">GCM10010171_12350</name>
</gene>
<keyword evidence="3" id="KW-1185">Reference proteome</keyword>
<evidence type="ECO:0000313" key="3">
    <source>
        <dbReference type="Proteomes" id="UP000660680"/>
    </source>
</evidence>